<sequence>MSSDAQPHSGASVGVAKNNGVALPRSPRTASTPMPTTKSTSQGLLGWEVVHPAGTGPTDLASALGSNDSRFDDIRDKKTGQRLEVGVLRSSLQTGPQNLLILPPDVASVIYVLDCSSSMQGDRFNRTQAAIVDAVGQMSAKQQFALLLFNTNALQIRGGGYRSAGLKGASRLQTELQAIEPKGGTDPLDALLLAIQLKPDAVVLLSDGEFTPSVVDQVTQQNRSGGKNTQINCMAIGSHVRTLQRLATMNGPGNYVEVP</sequence>
<feature type="region of interest" description="Disordered" evidence="1">
    <location>
        <begin position="1"/>
        <end position="43"/>
    </location>
</feature>
<dbReference type="Pfam" id="PF13768">
    <property type="entry name" value="VWA_3"/>
    <property type="match status" value="1"/>
</dbReference>
<gene>
    <name evidence="3" type="ORF">Pla52o_06260</name>
</gene>
<reference evidence="3 4" key="1">
    <citation type="submission" date="2019-02" db="EMBL/GenBank/DDBJ databases">
        <title>Deep-cultivation of Planctomycetes and their phenomic and genomic characterization uncovers novel biology.</title>
        <authorList>
            <person name="Wiegand S."/>
            <person name="Jogler M."/>
            <person name="Boedeker C."/>
            <person name="Pinto D."/>
            <person name="Vollmers J."/>
            <person name="Rivas-Marin E."/>
            <person name="Kohn T."/>
            <person name="Peeters S.H."/>
            <person name="Heuer A."/>
            <person name="Rast P."/>
            <person name="Oberbeckmann S."/>
            <person name="Bunk B."/>
            <person name="Jeske O."/>
            <person name="Meyerdierks A."/>
            <person name="Storesund J.E."/>
            <person name="Kallscheuer N."/>
            <person name="Luecker S."/>
            <person name="Lage O.M."/>
            <person name="Pohl T."/>
            <person name="Merkel B.J."/>
            <person name="Hornburger P."/>
            <person name="Mueller R.-W."/>
            <person name="Bruemmer F."/>
            <person name="Labrenz M."/>
            <person name="Spormann A.M."/>
            <person name="Op Den Camp H."/>
            <person name="Overmann J."/>
            <person name="Amann R."/>
            <person name="Jetten M.S.M."/>
            <person name="Mascher T."/>
            <person name="Medema M.H."/>
            <person name="Devos D.P."/>
            <person name="Kaster A.-K."/>
            <person name="Ovreas L."/>
            <person name="Rohde M."/>
            <person name="Galperin M.Y."/>
            <person name="Jogler C."/>
        </authorList>
    </citation>
    <scope>NUCLEOTIDE SEQUENCE [LARGE SCALE GENOMIC DNA]</scope>
    <source>
        <strain evidence="3 4">Pla52o</strain>
    </source>
</reference>
<organism evidence="3 4">
    <name type="scientific">Novipirellula galeiformis</name>
    <dbReference type="NCBI Taxonomy" id="2528004"/>
    <lineage>
        <taxon>Bacteria</taxon>
        <taxon>Pseudomonadati</taxon>
        <taxon>Planctomycetota</taxon>
        <taxon>Planctomycetia</taxon>
        <taxon>Pirellulales</taxon>
        <taxon>Pirellulaceae</taxon>
        <taxon>Novipirellula</taxon>
    </lineage>
</organism>
<dbReference type="Gene3D" id="3.40.50.410">
    <property type="entry name" value="von Willebrand factor, type A domain"/>
    <property type="match status" value="1"/>
</dbReference>
<dbReference type="PROSITE" id="PS50234">
    <property type="entry name" value="VWFA"/>
    <property type="match status" value="1"/>
</dbReference>
<dbReference type="SMART" id="SM00327">
    <property type="entry name" value="VWA"/>
    <property type="match status" value="1"/>
</dbReference>
<dbReference type="InterPro" id="IPR002035">
    <property type="entry name" value="VWF_A"/>
</dbReference>
<evidence type="ECO:0000313" key="4">
    <source>
        <dbReference type="Proteomes" id="UP000316304"/>
    </source>
</evidence>
<dbReference type="EMBL" id="SJPT01000001">
    <property type="protein sequence ID" value="TWU26771.1"/>
    <property type="molecule type" value="Genomic_DNA"/>
</dbReference>
<dbReference type="AlphaFoldDB" id="A0A5C6CTM0"/>
<feature type="domain" description="VWFA" evidence="2">
    <location>
        <begin position="108"/>
        <end position="259"/>
    </location>
</feature>
<dbReference type="InterPro" id="IPR036465">
    <property type="entry name" value="vWFA_dom_sf"/>
</dbReference>
<feature type="compositionally biased region" description="Polar residues" evidence="1">
    <location>
        <begin position="28"/>
        <end position="43"/>
    </location>
</feature>
<keyword evidence="4" id="KW-1185">Reference proteome</keyword>
<protein>
    <submittedName>
        <fullName evidence="3">von Willebrand factor type A domain protein</fullName>
    </submittedName>
</protein>
<dbReference type="CDD" id="cd00198">
    <property type="entry name" value="vWFA"/>
    <property type="match status" value="1"/>
</dbReference>
<accession>A0A5C6CTM0</accession>
<name>A0A5C6CTM0_9BACT</name>
<dbReference type="SUPFAM" id="SSF53300">
    <property type="entry name" value="vWA-like"/>
    <property type="match status" value="1"/>
</dbReference>
<dbReference type="RefSeq" id="WP_197168959.1">
    <property type="nucleotide sequence ID" value="NZ_SJPT01000001.1"/>
</dbReference>
<evidence type="ECO:0000259" key="2">
    <source>
        <dbReference type="PROSITE" id="PS50234"/>
    </source>
</evidence>
<comment type="caution">
    <text evidence="3">The sequence shown here is derived from an EMBL/GenBank/DDBJ whole genome shotgun (WGS) entry which is preliminary data.</text>
</comment>
<evidence type="ECO:0000313" key="3">
    <source>
        <dbReference type="EMBL" id="TWU26771.1"/>
    </source>
</evidence>
<evidence type="ECO:0000256" key="1">
    <source>
        <dbReference type="SAM" id="MobiDB-lite"/>
    </source>
</evidence>
<dbReference type="Proteomes" id="UP000316304">
    <property type="component" value="Unassembled WGS sequence"/>
</dbReference>
<proteinExistence type="predicted"/>